<gene>
    <name evidence="2" type="ORF">G3M78_07320</name>
</gene>
<dbReference type="AlphaFoldDB" id="A0A7T0G3D1"/>
<sequence length="61" mass="6889">MFALFYRQPKVTNTVDMDKIAGFVKEYKKVLLIPLIMIVVLTILVLVLGALNPESSFNYLG</sequence>
<name>A0A7T0G3D1_9BACT</name>
<reference evidence="3" key="1">
    <citation type="submission" date="2020-02" db="EMBL/GenBank/DDBJ databases">
        <title>Genomic and physiological characterization of two novel Nitrospinaceae genera.</title>
        <authorList>
            <person name="Mueller A.J."/>
            <person name="Jung M.-Y."/>
            <person name="Strachan C.R."/>
            <person name="Herbold C.W."/>
            <person name="Kirkegaard R.H."/>
            <person name="Daims H."/>
        </authorList>
    </citation>
    <scope>NUCLEOTIDE SEQUENCE [LARGE SCALE GENOMIC DNA]</scope>
</reference>
<dbReference type="Proteomes" id="UP000594464">
    <property type="component" value="Chromosome"/>
</dbReference>
<dbReference type="KEGG" id="nva:G3M78_07320"/>
<evidence type="ECO:0000256" key="1">
    <source>
        <dbReference type="SAM" id="Phobius"/>
    </source>
</evidence>
<feature type="transmembrane region" description="Helical" evidence="1">
    <location>
        <begin position="30"/>
        <end position="51"/>
    </location>
</feature>
<proteinExistence type="predicted"/>
<dbReference type="EMBL" id="CP048620">
    <property type="protein sequence ID" value="QPJ65208.1"/>
    <property type="molecule type" value="Genomic_DNA"/>
</dbReference>
<organism evidence="2 3">
    <name type="scientific">Candidatus Nitrohelix vancouverensis</name>
    <dbReference type="NCBI Taxonomy" id="2705534"/>
    <lineage>
        <taxon>Bacteria</taxon>
        <taxon>Pseudomonadati</taxon>
        <taxon>Nitrospinota/Tectimicrobiota group</taxon>
        <taxon>Nitrospinota</taxon>
        <taxon>Nitrospinia</taxon>
        <taxon>Nitrospinales</taxon>
        <taxon>Nitrospinaceae</taxon>
        <taxon>Candidatus Nitrohelix</taxon>
    </lineage>
</organism>
<protein>
    <submittedName>
        <fullName evidence="2">Uncharacterized protein</fullName>
    </submittedName>
</protein>
<keyword evidence="1" id="KW-1133">Transmembrane helix</keyword>
<evidence type="ECO:0000313" key="3">
    <source>
        <dbReference type="Proteomes" id="UP000594464"/>
    </source>
</evidence>
<accession>A0A7T0G3D1</accession>
<evidence type="ECO:0000313" key="2">
    <source>
        <dbReference type="EMBL" id="QPJ65208.1"/>
    </source>
</evidence>
<keyword evidence="1" id="KW-0472">Membrane</keyword>
<keyword evidence="1" id="KW-0812">Transmembrane</keyword>